<feature type="non-terminal residue" evidence="2">
    <location>
        <position position="144"/>
    </location>
</feature>
<comment type="caution">
    <text evidence="2">The sequence shown here is derived from an EMBL/GenBank/DDBJ whole genome shotgun (WGS) entry which is preliminary data.</text>
</comment>
<organism evidence="2">
    <name type="scientific">Tanacetum cinerariifolium</name>
    <name type="common">Dalmatian daisy</name>
    <name type="synonym">Chrysanthemum cinerariifolium</name>
    <dbReference type="NCBI Taxonomy" id="118510"/>
    <lineage>
        <taxon>Eukaryota</taxon>
        <taxon>Viridiplantae</taxon>
        <taxon>Streptophyta</taxon>
        <taxon>Embryophyta</taxon>
        <taxon>Tracheophyta</taxon>
        <taxon>Spermatophyta</taxon>
        <taxon>Magnoliopsida</taxon>
        <taxon>eudicotyledons</taxon>
        <taxon>Gunneridae</taxon>
        <taxon>Pentapetalae</taxon>
        <taxon>asterids</taxon>
        <taxon>campanulids</taxon>
        <taxon>Asterales</taxon>
        <taxon>Asteraceae</taxon>
        <taxon>Asteroideae</taxon>
        <taxon>Anthemideae</taxon>
        <taxon>Anthemidinae</taxon>
        <taxon>Tanacetum</taxon>
    </lineage>
</organism>
<name>A0A699TL05_TANCI</name>
<evidence type="ECO:0000256" key="1">
    <source>
        <dbReference type="SAM" id="MobiDB-lite"/>
    </source>
</evidence>
<feature type="region of interest" description="Disordered" evidence="1">
    <location>
        <begin position="1"/>
        <end position="119"/>
    </location>
</feature>
<reference evidence="2" key="1">
    <citation type="journal article" date="2019" name="Sci. Rep.">
        <title>Draft genome of Tanacetum cinerariifolium, the natural source of mosquito coil.</title>
        <authorList>
            <person name="Yamashiro T."/>
            <person name="Shiraishi A."/>
            <person name="Satake H."/>
            <person name="Nakayama K."/>
        </authorList>
    </citation>
    <scope>NUCLEOTIDE SEQUENCE</scope>
</reference>
<proteinExistence type="predicted"/>
<dbReference type="EMBL" id="BKCJ011248169">
    <property type="protein sequence ID" value="GFD09818.1"/>
    <property type="molecule type" value="Genomic_DNA"/>
</dbReference>
<dbReference type="AlphaFoldDB" id="A0A699TL05"/>
<feature type="non-terminal residue" evidence="2">
    <location>
        <position position="1"/>
    </location>
</feature>
<protein>
    <submittedName>
        <fullName evidence="2">Uncharacterized protein</fullName>
    </submittedName>
</protein>
<feature type="compositionally biased region" description="Acidic residues" evidence="1">
    <location>
        <begin position="68"/>
        <end position="79"/>
    </location>
</feature>
<evidence type="ECO:0000313" key="2">
    <source>
        <dbReference type="EMBL" id="GFD09818.1"/>
    </source>
</evidence>
<accession>A0A699TL05</accession>
<feature type="compositionally biased region" description="Polar residues" evidence="1">
    <location>
        <begin position="10"/>
        <end position="22"/>
    </location>
</feature>
<sequence length="144" mass="15884">GSKSVEPVKDNSSVFTTISNPLFDNDEINSDELNSHVESNSVKSTSNHDTEEIDVVTVTDDVLPPSVENDDSDEEVDAVDDLRVDNSISNSEHEYSESENSDFDNPSVPLPPSEPPDEEFDFEIDFGVSVVRNTIVKFECIDVS</sequence>
<gene>
    <name evidence="2" type="ORF">Tci_881787</name>
</gene>
<feature type="compositionally biased region" description="Polar residues" evidence="1">
    <location>
        <begin position="36"/>
        <end position="47"/>
    </location>
</feature>